<dbReference type="InterPro" id="IPR005883">
    <property type="entry name" value="PilM"/>
</dbReference>
<dbReference type="PANTHER" id="PTHR32432:SF3">
    <property type="entry name" value="ETHANOLAMINE UTILIZATION PROTEIN EUTJ"/>
    <property type="match status" value="1"/>
</dbReference>
<name>A0A662ZJ33_9GAMM</name>
<dbReference type="OrthoDB" id="9773403at2"/>
<feature type="domain" description="SHS2" evidence="1">
    <location>
        <begin position="13"/>
        <end position="180"/>
    </location>
</feature>
<dbReference type="AlphaFoldDB" id="A0A662ZJ33"/>
<dbReference type="RefSeq" id="WP_031579610.1">
    <property type="nucleotide sequence ID" value="NZ_FOXF01000039.1"/>
</dbReference>
<dbReference type="PIRSF" id="PIRSF019169">
    <property type="entry name" value="PilM"/>
    <property type="match status" value="1"/>
</dbReference>
<evidence type="ECO:0000313" key="2">
    <source>
        <dbReference type="EMBL" id="SFP58222.1"/>
    </source>
</evidence>
<dbReference type="Gene3D" id="3.30.1490.300">
    <property type="match status" value="1"/>
</dbReference>
<dbReference type="CDD" id="cd24049">
    <property type="entry name" value="ASKHA_NBD_PilM"/>
    <property type="match status" value="1"/>
</dbReference>
<accession>A0A662ZJ33</accession>
<dbReference type="Proteomes" id="UP000243745">
    <property type="component" value="Unassembled WGS sequence"/>
</dbReference>
<dbReference type="Gene3D" id="3.30.420.40">
    <property type="match status" value="2"/>
</dbReference>
<protein>
    <submittedName>
        <fullName evidence="2">Type IV pilus assembly protein PilM</fullName>
    </submittedName>
</protein>
<dbReference type="EMBL" id="FOXF01000039">
    <property type="protein sequence ID" value="SFP58222.1"/>
    <property type="molecule type" value="Genomic_DNA"/>
</dbReference>
<dbReference type="InterPro" id="IPR043129">
    <property type="entry name" value="ATPase_NBD"/>
</dbReference>
<evidence type="ECO:0000313" key="3">
    <source>
        <dbReference type="Proteomes" id="UP000243745"/>
    </source>
</evidence>
<dbReference type="PANTHER" id="PTHR32432">
    <property type="entry name" value="CELL DIVISION PROTEIN FTSA-RELATED"/>
    <property type="match status" value="1"/>
</dbReference>
<dbReference type="SMART" id="SM00842">
    <property type="entry name" value="FtsA"/>
    <property type="match status" value="1"/>
</dbReference>
<sequence length="355" mass="38710">MAGMKNKGNLYPLLGVDFGSQSIKAVAISGKPGTVQITAVAEVPTPKGSIVDYQIHDMEKVVNACRTLIKRIGQRPRYIATSVSGSSVISKVIQVDAGQSETELSNFINSEAEQLIPFPLEEINLDYEVLGDNFVDNQKQDVLISGARSQSVTDRCAIFDTLGMEVKVVDVSVHALARAVKAFVPGFDVLCDEKPVGIVDVGAVTLTFGVVYKGEVIYQRLQNFGGDNVTQNLCNAYGLPYDDAEKSKIQNRMPADATSEVVNPFMTQLAQNIKRNIQLFTSSSTHHDLDVIVLTGGGCLLNGLTEQMVSLLRKDVKCVDIFKQFPKLKNEENPQGYKFMTALGLALRSFEPCPI</sequence>
<gene>
    <name evidence="2" type="ORF">SAMN02910344_01785</name>
</gene>
<dbReference type="GO" id="GO:0051301">
    <property type="term" value="P:cell division"/>
    <property type="evidence" value="ECO:0007669"/>
    <property type="project" value="InterPro"/>
</dbReference>
<dbReference type="SUPFAM" id="SSF53067">
    <property type="entry name" value="Actin-like ATPase domain"/>
    <property type="match status" value="2"/>
</dbReference>
<proteinExistence type="predicted"/>
<organism evidence="2 3">
    <name type="scientific">Ruminobacter amylophilus</name>
    <dbReference type="NCBI Taxonomy" id="867"/>
    <lineage>
        <taxon>Bacteria</taxon>
        <taxon>Pseudomonadati</taxon>
        <taxon>Pseudomonadota</taxon>
        <taxon>Gammaproteobacteria</taxon>
        <taxon>Aeromonadales</taxon>
        <taxon>Succinivibrionaceae</taxon>
        <taxon>Ruminobacter</taxon>
    </lineage>
</organism>
<evidence type="ECO:0000259" key="1">
    <source>
        <dbReference type="SMART" id="SM00842"/>
    </source>
</evidence>
<dbReference type="InterPro" id="IPR003494">
    <property type="entry name" value="SHS2_FtsA"/>
</dbReference>
<reference evidence="2 3" key="1">
    <citation type="submission" date="2016-10" db="EMBL/GenBank/DDBJ databases">
        <authorList>
            <person name="Varghese N."/>
            <person name="Submissions S."/>
        </authorList>
    </citation>
    <scope>NUCLEOTIDE SEQUENCE [LARGE SCALE GENOMIC DNA]</scope>
    <source>
        <strain evidence="2 3">DSM 1361</strain>
    </source>
</reference>
<dbReference type="Pfam" id="PF11104">
    <property type="entry name" value="PilM_2"/>
    <property type="match status" value="1"/>
</dbReference>
<keyword evidence="3" id="KW-1185">Reference proteome</keyword>
<dbReference type="InterPro" id="IPR050696">
    <property type="entry name" value="FtsA/MreB"/>
</dbReference>
<dbReference type="NCBIfam" id="TIGR01175">
    <property type="entry name" value="pilM"/>
    <property type="match status" value="1"/>
</dbReference>